<feature type="compositionally biased region" description="Basic and acidic residues" evidence="1">
    <location>
        <begin position="982"/>
        <end position="992"/>
    </location>
</feature>
<feature type="compositionally biased region" description="Low complexity" evidence="1">
    <location>
        <begin position="325"/>
        <end position="337"/>
    </location>
</feature>
<evidence type="ECO:0000313" key="3">
    <source>
        <dbReference type="Proteomes" id="UP000324022"/>
    </source>
</evidence>
<protein>
    <submittedName>
        <fullName evidence="2">Uncharacterized protein</fullName>
    </submittedName>
</protein>
<feature type="compositionally biased region" description="Polar residues" evidence="1">
    <location>
        <begin position="804"/>
        <end position="819"/>
    </location>
</feature>
<organism evidence="2 3">
    <name type="scientific">Ustilago trichophora</name>
    <dbReference type="NCBI Taxonomy" id="86804"/>
    <lineage>
        <taxon>Eukaryota</taxon>
        <taxon>Fungi</taxon>
        <taxon>Dikarya</taxon>
        <taxon>Basidiomycota</taxon>
        <taxon>Ustilaginomycotina</taxon>
        <taxon>Ustilaginomycetes</taxon>
        <taxon>Ustilaginales</taxon>
        <taxon>Ustilaginaceae</taxon>
        <taxon>Ustilago</taxon>
    </lineage>
</organism>
<dbReference type="OrthoDB" id="2552999at2759"/>
<proteinExistence type="predicted"/>
<feature type="compositionally biased region" description="Basic and acidic residues" evidence="1">
    <location>
        <begin position="769"/>
        <end position="783"/>
    </location>
</feature>
<feature type="compositionally biased region" description="Gly residues" evidence="1">
    <location>
        <begin position="1195"/>
        <end position="1213"/>
    </location>
</feature>
<evidence type="ECO:0000256" key="1">
    <source>
        <dbReference type="SAM" id="MobiDB-lite"/>
    </source>
</evidence>
<keyword evidence="3" id="KW-1185">Reference proteome</keyword>
<feature type="compositionally biased region" description="Basic residues" evidence="1">
    <location>
        <begin position="1214"/>
        <end position="1223"/>
    </location>
</feature>
<reference evidence="2 3" key="1">
    <citation type="submission" date="2018-03" db="EMBL/GenBank/DDBJ databases">
        <authorList>
            <person name="Guldener U."/>
        </authorList>
    </citation>
    <scope>NUCLEOTIDE SEQUENCE [LARGE SCALE GENOMIC DNA]</scope>
    <source>
        <strain evidence="2 3">NBRC100155</strain>
    </source>
</reference>
<feature type="compositionally biased region" description="Basic and acidic residues" evidence="1">
    <location>
        <begin position="790"/>
        <end position="800"/>
    </location>
</feature>
<feature type="compositionally biased region" description="Low complexity" evidence="1">
    <location>
        <begin position="961"/>
        <end position="976"/>
    </location>
</feature>
<feature type="compositionally biased region" description="Polar residues" evidence="1">
    <location>
        <begin position="702"/>
        <end position="720"/>
    </location>
</feature>
<feature type="compositionally biased region" description="Polar residues" evidence="1">
    <location>
        <begin position="173"/>
        <end position="187"/>
    </location>
</feature>
<feature type="region of interest" description="Disordered" evidence="1">
    <location>
        <begin position="390"/>
        <end position="419"/>
    </location>
</feature>
<feature type="compositionally biased region" description="Polar residues" evidence="1">
    <location>
        <begin position="866"/>
        <end position="879"/>
    </location>
</feature>
<gene>
    <name evidence="2" type="ORF">UTRI_01098</name>
</gene>
<feature type="compositionally biased region" description="Basic and acidic residues" evidence="1">
    <location>
        <begin position="207"/>
        <end position="224"/>
    </location>
</feature>
<dbReference type="AlphaFoldDB" id="A0A5C3DXN8"/>
<feature type="compositionally biased region" description="Acidic residues" evidence="1">
    <location>
        <begin position="609"/>
        <end position="623"/>
    </location>
</feature>
<name>A0A5C3DXN8_9BASI</name>
<feature type="compositionally biased region" description="Low complexity" evidence="1">
    <location>
        <begin position="139"/>
        <end position="152"/>
    </location>
</feature>
<feature type="region of interest" description="Disordered" evidence="1">
    <location>
        <begin position="116"/>
        <end position="376"/>
    </location>
</feature>
<feature type="region of interest" description="Disordered" evidence="1">
    <location>
        <begin position="477"/>
        <end position="496"/>
    </location>
</feature>
<feature type="compositionally biased region" description="Polar residues" evidence="1">
    <location>
        <begin position="288"/>
        <end position="305"/>
    </location>
</feature>
<feature type="compositionally biased region" description="Low complexity" evidence="1">
    <location>
        <begin position="246"/>
        <end position="263"/>
    </location>
</feature>
<feature type="compositionally biased region" description="Acidic residues" evidence="1">
    <location>
        <begin position="935"/>
        <end position="950"/>
    </location>
</feature>
<feature type="compositionally biased region" description="Polar residues" evidence="1">
    <location>
        <begin position="838"/>
        <end position="852"/>
    </location>
</feature>
<feature type="compositionally biased region" description="Low complexity" evidence="1">
    <location>
        <begin position="1048"/>
        <end position="1063"/>
    </location>
</feature>
<accession>A0A5C3DXN8</accession>
<feature type="region of interest" description="Disordered" evidence="1">
    <location>
        <begin position="838"/>
        <end position="1223"/>
    </location>
</feature>
<feature type="compositionally biased region" description="Low complexity" evidence="1">
    <location>
        <begin position="591"/>
        <end position="603"/>
    </location>
</feature>
<feature type="compositionally biased region" description="Low complexity" evidence="1">
    <location>
        <begin position="447"/>
        <end position="469"/>
    </location>
</feature>
<feature type="region of interest" description="Disordered" evidence="1">
    <location>
        <begin position="504"/>
        <end position="823"/>
    </location>
</feature>
<dbReference type="Proteomes" id="UP000324022">
    <property type="component" value="Unassembled WGS sequence"/>
</dbReference>
<dbReference type="EMBL" id="OOIN01000004">
    <property type="protein sequence ID" value="SPO22420.1"/>
    <property type="molecule type" value="Genomic_DNA"/>
</dbReference>
<feature type="region of interest" description="Disordered" evidence="1">
    <location>
        <begin position="436"/>
        <end position="470"/>
    </location>
</feature>
<sequence length="1223" mass="127682">MASLTTLFVVGPNEYVEFNESWGSKAFLHHIWDQSQTPLDEKDVAQVQLHSAGARISKSKPPRIEFPIVLRIRGKGSTYKATGKWISWDDLAKRNPLAVKPPPSLDEFIARGATVGTGPKLKPGEFASKNDPIDRIKPAKPASSKTSKLPPTMTKAKTPIVDLETDEDGWIGGSSQSIYASKSTPVTHASPPPPAKLVNKPSPVTPGREKTGDAKSRSLLERMDMAQNLQTPPPKARNGDADGIRSADASSASSPSSHPATSPFRTTPSQGIRRPGAKIPSPLPLTSPARNNGPVSPLNTRTPLSASHPIPETPLKLSQRGGPQTPATPHYPSYPHSSHAHNQDGDAARASGLGLGLTPLKTSVPLAPSPDTVRSPLNEALNLRGRAASNASIGSPLKSGRDLHGEPLALGSSGNKAGNGQIDAMLDRLRNTRSGLGTSASMWAPKSTSDSSSSTSTTSHTIGSGFSSSNLLGVQTGLDRKRPSHRPNGLQLSLGQEISVMQELEEKAEEDYPPSTLSSATVGETFRIDAPDDEAENGAQDGWQGTVVPPTPSLGCDSPSSDEDTGAAKPPSRSLDAFGWGSHAGSEPRKSSLFSNLPSSSTLEANWSGDDDDDHKDDVEVFEDMQSRAKASSKEKRINSFAPLPPPPINYAKSRTPPPTHHMLAKSPQLDGPADGGNRGFGSPALSAPKFGTSPSGGEAASKTSGQRPSPVSARSQLPSDDSDGDADAENERPTQQRKTSKKHDAKPAAAVDEEDKPGGLHVEGGGGLEKKRSLKRDKSERIRGRRASQSKEKDADKVKISASAPNTATVSLPTSALTKKTADDLAQSIQKVNLNESTAAQPDYAVSSQIAPESKTAGTGPKAEAQQTPVANRVQSIPTVKDDLFSSPAEPKVELPGTTVAKEASTEPATIKEVEAVPATLEPSHAKTMSFDWAADDDELDDELPDLDDWGVTLTPAKPPASAEAEAGKATAQPARNGKGGRTEAEGEKVWRRGGGLDAGNKSKSKHAAADEFSGGRKGKGAGRELFPSSSKDEAGGPLGIRIAGRATSASLSPEPESAASKPKPPPPASTPYGRWNKASSHQEEITIKGSSSTTASRKAPTASAPKKEARPRIAADLGALAKLLNPVEEPPRKGAPGSRKTSPTPDKGEEWTAAGKKKHEKTSSSAVGESIHAPPSVGDSMHAPKNRVSSSNNGGGGGGHVSTGPRAGAGTGKKKLHGGRK</sequence>
<evidence type="ECO:0000313" key="2">
    <source>
        <dbReference type="EMBL" id="SPO22420.1"/>
    </source>
</evidence>